<name>G4RFU5_PELHB</name>
<dbReference type="EMBL" id="CP003075">
    <property type="protein sequence ID" value="AEQ50988.1"/>
    <property type="molecule type" value="Genomic_DNA"/>
</dbReference>
<dbReference type="HOGENOM" id="CLU_868348_0_0_5"/>
<dbReference type="Pfam" id="PF04860">
    <property type="entry name" value="Phage_portal"/>
    <property type="match status" value="1"/>
</dbReference>
<dbReference type="InterPro" id="IPR006427">
    <property type="entry name" value="Portal_HK97"/>
</dbReference>
<proteinExistence type="predicted"/>
<evidence type="ECO:0000313" key="1">
    <source>
        <dbReference type="EMBL" id="AEQ50988.1"/>
    </source>
</evidence>
<organism evidence="1 2">
    <name type="scientific">Pelagibacterium halotolerans (strain DSM 22347 / JCM 15775 / CGMCC 1.7692 / B2)</name>
    <dbReference type="NCBI Taxonomy" id="1082931"/>
    <lineage>
        <taxon>Bacteria</taxon>
        <taxon>Pseudomonadati</taxon>
        <taxon>Pseudomonadota</taxon>
        <taxon>Alphaproteobacteria</taxon>
        <taxon>Hyphomicrobiales</taxon>
        <taxon>Devosiaceae</taxon>
        <taxon>Pelagibacterium</taxon>
    </lineage>
</organism>
<dbReference type="eggNOG" id="COG4695">
    <property type="taxonomic scope" value="Bacteria"/>
</dbReference>
<accession>G4RFU5</accession>
<dbReference type="InterPro" id="IPR006944">
    <property type="entry name" value="Phage/GTA_portal"/>
</dbReference>
<reference evidence="1 2" key="1">
    <citation type="journal article" date="2012" name="J. Bacteriol.">
        <title>Complete genome sequence of Pelagibacterium halotolerans B2T.</title>
        <authorList>
            <person name="Huo Y.Y."/>
            <person name="Cheng H."/>
            <person name="Han X.F."/>
            <person name="Jiang X.W."/>
            <person name="Sun C."/>
            <person name="Zhang X.Q."/>
            <person name="Zhu X.F."/>
            <person name="Liu Y.F."/>
            <person name="Li P.F."/>
            <person name="Ni P.X."/>
            <person name="Wu M."/>
        </authorList>
    </citation>
    <scope>NUCLEOTIDE SEQUENCE [LARGE SCALE GENOMIC DNA]</scope>
    <source>
        <strain evidence="2">DSM 22347 / JCM 15775 / CGMCC 1.7692 / B2</strain>
    </source>
</reference>
<dbReference type="STRING" id="1082931.KKY_952"/>
<gene>
    <name evidence="1" type="ordered locus">KKY_952</name>
</gene>
<dbReference type="KEGG" id="phl:KKY_952"/>
<protein>
    <submittedName>
        <fullName evidence="1">Phage portal protein</fullName>
    </submittedName>
</protein>
<dbReference type="Proteomes" id="UP000008850">
    <property type="component" value="Chromosome"/>
</dbReference>
<dbReference type="NCBIfam" id="TIGR01537">
    <property type="entry name" value="portal_HK97"/>
    <property type="match status" value="1"/>
</dbReference>
<sequence>MVNGLYVLDVARVETLVHEQTGEVFYRLQTDSLAGINASEGQTVTVPASEILHDRINAFYHPLIGISPLAAASLPILLGREAQTAATNFNRNSGRPSGILTAPGAISDETVEQIRQHWSDNYGGNNAGRVAVMADGLTYQPFQSVPASDAQLLQQLNWTAATVASVFHVPGHMIGVGETPSYDNINALNEQYYSQTLQSLIEQIELLLTEGLKLPTGLVVSFNLDGLLRMDELSLVESEKVAVGAGIKSINESRARLGLPPKAGGDDLYLQQQYFSLEALQRRNGLADPFNTGNGTKTQLNLWQLEAEIAELKKENRNAA</sequence>
<dbReference type="AlphaFoldDB" id="G4RFU5"/>
<evidence type="ECO:0000313" key="2">
    <source>
        <dbReference type="Proteomes" id="UP000008850"/>
    </source>
</evidence>
<keyword evidence="2" id="KW-1185">Reference proteome</keyword>